<sequence length="332" mass="37436">MEELKGFLEDKGLSVTTDPLKGRCLFTTKDFSPGEVIIPEEPYVCVPKSTFLIQVAIDVSDQAILWVFGMPGCLVLWKHLPGVKQGILFIPSKLGWKMHLLECRALSRLDKKWHMFVTPSIRLIVKIFLRRNLQNQKLGCNALTICDGELNPLGKGLYPVIAIINHSCLPNAVLVFEGQLAVIRAVQPLPKGAEEVAHLEGMRCKDEKCNGFLRLKAEKILRKKMFVSTSAYLLQTRIALIKGLVKEGEWQKALEYCRMTISVFEKVYIQYTCGKLEWHHGNPQVAIDLLSKALDILQITHGTESPFTKDLLLKLEQARAGESFKLTPNDIK</sequence>
<dbReference type="Proteomes" id="UP000027138">
    <property type="component" value="Unassembled WGS sequence"/>
</dbReference>
<feature type="domain" description="SET" evidence="1">
    <location>
        <begin position="11"/>
        <end position="201"/>
    </location>
</feature>
<dbReference type="Pfam" id="PF00856">
    <property type="entry name" value="SET"/>
    <property type="match status" value="1"/>
</dbReference>
<dbReference type="SMART" id="SM00317">
    <property type="entry name" value="SET"/>
    <property type="match status" value="1"/>
</dbReference>
<dbReference type="EMBL" id="KK914570">
    <property type="protein sequence ID" value="KDP32757.1"/>
    <property type="molecule type" value="Genomic_DNA"/>
</dbReference>
<name>A0A067K9J6_JATCU</name>
<dbReference type="PANTHER" id="PTHR12197">
    <property type="entry name" value="HISTONE-LYSINE N-METHYLTRANSFERASE SMYD"/>
    <property type="match status" value="1"/>
</dbReference>
<gene>
    <name evidence="2" type="ORF">JCGZ_12049</name>
</gene>
<dbReference type="OrthoDB" id="265717at2759"/>
<dbReference type="PROSITE" id="PS50280">
    <property type="entry name" value="SET"/>
    <property type="match status" value="1"/>
</dbReference>
<dbReference type="PANTHER" id="PTHR12197:SF251">
    <property type="entry name" value="EG:BACR7C10.4 PROTEIN"/>
    <property type="match status" value="1"/>
</dbReference>
<proteinExistence type="predicted"/>
<dbReference type="InterPro" id="IPR001214">
    <property type="entry name" value="SET_dom"/>
</dbReference>
<dbReference type="InterPro" id="IPR046341">
    <property type="entry name" value="SET_dom_sf"/>
</dbReference>
<evidence type="ECO:0000313" key="2">
    <source>
        <dbReference type="EMBL" id="KDP32757.1"/>
    </source>
</evidence>
<evidence type="ECO:0000259" key="1">
    <source>
        <dbReference type="PROSITE" id="PS50280"/>
    </source>
</evidence>
<dbReference type="GO" id="GO:0005634">
    <property type="term" value="C:nucleus"/>
    <property type="evidence" value="ECO:0007669"/>
    <property type="project" value="TreeGrafter"/>
</dbReference>
<keyword evidence="3" id="KW-1185">Reference proteome</keyword>
<dbReference type="Gene3D" id="2.170.270.10">
    <property type="entry name" value="SET domain"/>
    <property type="match status" value="1"/>
</dbReference>
<dbReference type="InterPro" id="IPR011990">
    <property type="entry name" value="TPR-like_helical_dom_sf"/>
</dbReference>
<dbReference type="STRING" id="180498.A0A067K9J6"/>
<dbReference type="AlphaFoldDB" id="A0A067K9J6"/>
<reference evidence="2 3" key="1">
    <citation type="journal article" date="2014" name="PLoS ONE">
        <title>Global Analysis of Gene Expression Profiles in Physic Nut (Jatropha curcas L.) Seedlings Exposed to Salt Stress.</title>
        <authorList>
            <person name="Zhang L."/>
            <person name="Zhang C."/>
            <person name="Wu P."/>
            <person name="Chen Y."/>
            <person name="Li M."/>
            <person name="Jiang H."/>
            <person name="Wu G."/>
        </authorList>
    </citation>
    <scope>NUCLEOTIDE SEQUENCE [LARGE SCALE GENOMIC DNA]</scope>
    <source>
        <strain evidence="3">cv. GZQX0401</strain>
        <tissue evidence="2">Young leaves</tissue>
    </source>
</reference>
<organism evidence="2 3">
    <name type="scientific">Jatropha curcas</name>
    <name type="common">Barbados nut</name>
    <dbReference type="NCBI Taxonomy" id="180498"/>
    <lineage>
        <taxon>Eukaryota</taxon>
        <taxon>Viridiplantae</taxon>
        <taxon>Streptophyta</taxon>
        <taxon>Embryophyta</taxon>
        <taxon>Tracheophyta</taxon>
        <taxon>Spermatophyta</taxon>
        <taxon>Magnoliopsida</taxon>
        <taxon>eudicotyledons</taxon>
        <taxon>Gunneridae</taxon>
        <taxon>Pentapetalae</taxon>
        <taxon>rosids</taxon>
        <taxon>fabids</taxon>
        <taxon>Malpighiales</taxon>
        <taxon>Euphorbiaceae</taxon>
        <taxon>Crotonoideae</taxon>
        <taxon>Jatropheae</taxon>
        <taxon>Jatropha</taxon>
    </lineage>
</organism>
<evidence type="ECO:0000313" key="3">
    <source>
        <dbReference type="Proteomes" id="UP000027138"/>
    </source>
</evidence>
<dbReference type="SUPFAM" id="SSF82199">
    <property type="entry name" value="SET domain"/>
    <property type="match status" value="1"/>
</dbReference>
<dbReference type="InterPro" id="IPR050869">
    <property type="entry name" value="H3K4_H4K5_MeTrfase"/>
</dbReference>
<accession>A0A067K9J6</accession>
<protein>
    <recommendedName>
        <fullName evidence="1">SET domain-containing protein</fullName>
    </recommendedName>
</protein>
<dbReference type="Gene3D" id="1.25.40.10">
    <property type="entry name" value="Tetratricopeptide repeat domain"/>
    <property type="match status" value="1"/>
</dbReference>